<evidence type="ECO:0000313" key="2">
    <source>
        <dbReference type="Proteomes" id="UP000076852"/>
    </source>
</evidence>
<proteinExistence type="predicted"/>
<reference evidence="1 2" key="1">
    <citation type="journal article" date="2016" name="Gene">
        <title>PacBio SMRT assembly of a complex multi-replicon genome reveals chlorocatechol degradative operon in a region of genome plasticity.</title>
        <authorList>
            <person name="Ricker N."/>
            <person name="Shen S.Y."/>
            <person name="Goordial J."/>
            <person name="Jin S."/>
            <person name="Fulthorpe R.R."/>
        </authorList>
    </citation>
    <scope>NUCLEOTIDE SEQUENCE [LARGE SCALE GENOMIC DNA]</scope>
    <source>
        <strain evidence="1 2">OLGA172</strain>
        <plasmid evidence="2">polga1</plasmid>
    </source>
</reference>
<dbReference type="OrthoDB" id="9134529at2"/>
<evidence type="ECO:0000313" key="1">
    <source>
        <dbReference type="EMBL" id="ANB77874.1"/>
    </source>
</evidence>
<geneLocation type="plasmid" evidence="2">
    <name>polga1</name>
</geneLocation>
<protein>
    <submittedName>
        <fullName evidence="1">Uncharacterized protein</fullName>
    </submittedName>
</protein>
<name>A0A160FX49_9BURK</name>
<gene>
    <name evidence="1" type="ORF">AYM40_36610</name>
</gene>
<dbReference type="KEGG" id="buz:AYM40_36610"/>
<keyword evidence="1" id="KW-0614">Plasmid</keyword>
<dbReference type="RefSeq" id="WP_063501051.1">
    <property type="nucleotide sequence ID" value="NZ_CP014580.1"/>
</dbReference>
<dbReference type="EMBL" id="CP014580">
    <property type="protein sequence ID" value="ANB77874.1"/>
    <property type="molecule type" value="Genomic_DNA"/>
</dbReference>
<dbReference type="Proteomes" id="UP000076852">
    <property type="component" value="Plasmid pOLGA1"/>
</dbReference>
<sequence length="79" mass="8572">MPNDTFSVRATALAGQPKEARNAVSEFDEILALARESGMLITLDGQIGREKYQSIAGSLHAFKRFAEALCNNFGQRAAV</sequence>
<accession>A0A160FX49</accession>
<dbReference type="AlphaFoldDB" id="A0A160FX49"/>
<keyword evidence="2" id="KW-1185">Reference proteome</keyword>
<organism evidence="1 2">
    <name type="scientific">Paraburkholderia phytofirmans OLGA172</name>
    <dbReference type="NCBI Taxonomy" id="1417228"/>
    <lineage>
        <taxon>Bacteria</taxon>
        <taxon>Pseudomonadati</taxon>
        <taxon>Pseudomonadota</taxon>
        <taxon>Betaproteobacteria</taxon>
        <taxon>Burkholderiales</taxon>
        <taxon>Burkholderiaceae</taxon>
        <taxon>Paraburkholderia</taxon>
    </lineage>
</organism>